<protein>
    <submittedName>
        <fullName evidence="2">NUDIX hydrolase</fullName>
    </submittedName>
</protein>
<keyword evidence="3" id="KW-1185">Reference proteome</keyword>
<dbReference type="Proteomes" id="UP000587462">
    <property type="component" value="Unassembled WGS sequence"/>
</dbReference>
<dbReference type="EMBL" id="JABBXF010000002">
    <property type="protein sequence ID" value="NVK76303.1"/>
    <property type="molecule type" value="Genomic_DNA"/>
</dbReference>
<evidence type="ECO:0000313" key="3">
    <source>
        <dbReference type="Proteomes" id="UP000587462"/>
    </source>
</evidence>
<dbReference type="InterPro" id="IPR015797">
    <property type="entry name" value="NUDIX_hydrolase-like_dom_sf"/>
</dbReference>
<dbReference type="GO" id="GO:0016787">
    <property type="term" value="F:hydrolase activity"/>
    <property type="evidence" value="ECO:0007669"/>
    <property type="project" value="UniProtKB-KW"/>
</dbReference>
<dbReference type="SUPFAM" id="SSF55811">
    <property type="entry name" value="Nudix"/>
    <property type="match status" value="1"/>
</dbReference>
<dbReference type="Gene3D" id="3.90.79.10">
    <property type="entry name" value="Nucleoside Triphosphate Pyrophosphohydrolase"/>
    <property type="match status" value="1"/>
</dbReference>
<sequence>MPSPRIRALALILNGDGKVLLVSPYRKGAPDPGRNFQLPGGTAWEDEPAWEAMVREGKRATGLALTPVRLVLTDFTPRDHRTCAPSAIDFVYQTLTIADDTTVRLAHPNSGHVPELAAYKWLTQHELHAHCTTYQAHRIAAALYAARTGTCAELHAGRPAYAHAA</sequence>
<proteinExistence type="predicted"/>
<name>A0A7Y7AZL4_STRMO</name>
<dbReference type="AlphaFoldDB" id="A0A7Y7AZL4"/>
<evidence type="ECO:0000259" key="1">
    <source>
        <dbReference type="PROSITE" id="PS51462"/>
    </source>
</evidence>
<dbReference type="PROSITE" id="PS51462">
    <property type="entry name" value="NUDIX"/>
    <property type="match status" value="1"/>
</dbReference>
<dbReference type="Pfam" id="PF00293">
    <property type="entry name" value="NUDIX"/>
    <property type="match status" value="1"/>
</dbReference>
<comment type="caution">
    <text evidence="2">The sequence shown here is derived from an EMBL/GenBank/DDBJ whole genome shotgun (WGS) entry which is preliminary data.</text>
</comment>
<dbReference type="RefSeq" id="WP_171078097.1">
    <property type="nucleotide sequence ID" value="NZ_BNBU01000007.1"/>
</dbReference>
<gene>
    <name evidence="2" type="ORF">HG542_01355</name>
</gene>
<organism evidence="2 3">
    <name type="scientific">Streptomyces morookaense</name>
    <name type="common">Streptoverticillium morookaense</name>
    <dbReference type="NCBI Taxonomy" id="1970"/>
    <lineage>
        <taxon>Bacteria</taxon>
        <taxon>Bacillati</taxon>
        <taxon>Actinomycetota</taxon>
        <taxon>Actinomycetes</taxon>
        <taxon>Kitasatosporales</taxon>
        <taxon>Streptomycetaceae</taxon>
        <taxon>Streptomyces</taxon>
    </lineage>
</organism>
<dbReference type="InterPro" id="IPR000086">
    <property type="entry name" value="NUDIX_hydrolase_dom"/>
</dbReference>
<keyword evidence="2" id="KW-0378">Hydrolase</keyword>
<evidence type="ECO:0000313" key="2">
    <source>
        <dbReference type="EMBL" id="NVK76303.1"/>
    </source>
</evidence>
<accession>A0A7Y7AZL4</accession>
<feature type="domain" description="Nudix hydrolase" evidence="1">
    <location>
        <begin position="3"/>
        <end position="147"/>
    </location>
</feature>
<reference evidence="2 3" key="1">
    <citation type="submission" date="2020-04" db="EMBL/GenBank/DDBJ databases">
        <title>Draft Genome Sequence of Streptomyces morookaense DSM 40503, an 8-azaguanine-producing strain.</title>
        <authorList>
            <person name="Qi J."/>
            <person name="Gao J.-M."/>
        </authorList>
    </citation>
    <scope>NUCLEOTIDE SEQUENCE [LARGE SCALE GENOMIC DNA]</scope>
    <source>
        <strain evidence="2 3">DSM 40503</strain>
    </source>
</reference>